<keyword evidence="5" id="KW-1185">Reference proteome</keyword>
<dbReference type="Gene3D" id="3.40.50.150">
    <property type="entry name" value="Vaccinia Virus protein VP39"/>
    <property type="match status" value="1"/>
</dbReference>
<dbReference type="PANTHER" id="PTHR43861:SF1">
    <property type="entry name" value="TRANS-ACONITATE 2-METHYLTRANSFERASE"/>
    <property type="match status" value="1"/>
</dbReference>
<keyword evidence="2" id="KW-0489">Methyltransferase</keyword>
<evidence type="ECO:0000313" key="3">
    <source>
        <dbReference type="EMBL" id="QIW11574.1"/>
    </source>
</evidence>
<dbReference type="RefSeq" id="WP_112869519.1">
    <property type="nucleotide sequence ID" value="NZ_CP021781.1"/>
</dbReference>
<protein>
    <submittedName>
        <fullName evidence="2 3">SAM-dependent methyltransferase</fullName>
    </submittedName>
</protein>
<dbReference type="InterPro" id="IPR029063">
    <property type="entry name" value="SAM-dependent_MTases_sf"/>
</dbReference>
<gene>
    <name evidence="2" type="ORF">CDH04_02470</name>
    <name evidence="3" type="ORF">FZC43_02470</name>
</gene>
<dbReference type="EMBL" id="CP021781">
    <property type="protein sequence ID" value="AXA33346.1"/>
    <property type="molecule type" value="Genomic_DNA"/>
</dbReference>
<dbReference type="PIRSF" id="PIRSF011491">
    <property type="entry name" value="Mtase_YbcY_prd"/>
    <property type="match status" value="1"/>
</dbReference>
<dbReference type="Pfam" id="PF08242">
    <property type="entry name" value="Methyltransf_12"/>
    <property type="match status" value="1"/>
</dbReference>
<evidence type="ECO:0000259" key="1">
    <source>
        <dbReference type="Pfam" id="PF08242"/>
    </source>
</evidence>
<dbReference type="AlphaFoldDB" id="A0A2Z4XXA0"/>
<dbReference type="PANTHER" id="PTHR43861">
    <property type="entry name" value="TRANS-ACONITATE 2-METHYLTRANSFERASE-RELATED"/>
    <property type="match status" value="1"/>
</dbReference>
<dbReference type="InterPro" id="IPR013217">
    <property type="entry name" value="Methyltransf_12"/>
</dbReference>
<dbReference type="GO" id="GO:0032259">
    <property type="term" value="P:methylation"/>
    <property type="evidence" value="ECO:0007669"/>
    <property type="project" value="UniProtKB-KW"/>
</dbReference>
<feature type="domain" description="Methyltransferase type 12" evidence="1">
    <location>
        <begin position="54"/>
        <end position="149"/>
    </location>
</feature>
<evidence type="ECO:0000313" key="5">
    <source>
        <dbReference type="Proteomes" id="UP000681131"/>
    </source>
</evidence>
<dbReference type="CDD" id="cd02440">
    <property type="entry name" value="AdoMet_MTases"/>
    <property type="match status" value="1"/>
</dbReference>
<reference evidence="3 5" key="2">
    <citation type="submission" date="2019-08" db="EMBL/GenBank/DDBJ databases">
        <title>Complete genome sequences of Francisella adeliensis (FSC1325 and FSC1326).</title>
        <authorList>
            <person name="Ohrman C."/>
            <person name="Uneklint I."/>
            <person name="Vallesi A."/>
            <person name="Karlsson L."/>
            <person name="Sjodin A."/>
        </authorList>
    </citation>
    <scope>NUCLEOTIDE SEQUENCE [LARGE SCALE GENOMIC DNA]</scope>
    <source>
        <strain evidence="3 5">FSC1325</strain>
    </source>
</reference>
<dbReference type="InterPro" id="IPR016584">
    <property type="entry name" value="MeTrfase_VrtF"/>
</dbReference>
<dbReference type="EMBL" id="CP043424">
    <property type="protein sequence ID" value="QIW11574.1"/>
    <property type="molecule type" value="Genomic_DNA"/>
</dbReference>
<evidence type="ECO:0000313" key="4">
    <source>
        <dbReference type="Proteomes" id="UP000251120"/>
    </source>
</evidence>
<dbReference type="Proteomes" id="UP000251120">
    <property type="component" value="Chromosome"/>
</dbReference>
<proteinExistence type="predicted"/>
<dbReference type="OrthoDB" id="507855at2"/>
<dbReference type="SUPFAM" id="SSF53335">
    <property type="entry name" value="S-adenosyl-L-methionine-dependent methyltransferases"/>
    <property type="match status" value="1"/>
</dbReference>
<dbReference type="Proteomes" id="UP000681131">
    <property type="component" value="Chromosome"/>
</dbReference>
<dbReference type="GO" id="GO:0008168">
    <property type="term" value="F:methyltransferase activity"/>
    <property type="evidence" value="ECO:0007669"/>
    <property type="project" value="UniProtKB-KW"/>
</dbReference>
<organism evidence="2 4">
    <name type="scientific">Francisella adeliensis</name>
    <dbReference type="NCBI Taxonomy" id="2007306"/>
    <lineage>
        <taxon>Bacteria</taxon>
        <taxon>Pseudomonadati</taxon>
        <taxon>Pseudomonadota</taxon>
        <taxon>Gammaproteobacteria</taxon>
        <taxon>Thiotrichales</taxon>
        <taxon>Francisellaceae</taxon>
        <taxon>Francisella</taxon>
    </lineage>
</organism>
<accession>A0A2Z4XXA0</accession>
<evidence type="ECO:0000313" key="2">
    <source>
        <dbReference type="EMBL" id="AXA33346.1"/>
    </source>
</evidence>
<name>A0A2Z4XXA0_9GAMM</name>
<dbReference type="KEGG" id="fad:CDH04_02470"/>
<sequence length="216" mass="24676">MSNKSSDAGQKIYSKTVLKIYNFWVLFFNNRFLWKCKTSNLVDLYSKNVSRNHLDVGVGSGYLLNKVRNKLDKVTLMDLNPTCLDYVENVLKDKEVSKVQTDILVNVPESFHNQFDSIGANYLIHCLPDNNTKDMVFKNLAKMLKSTGVAFGSTIINGYDSKMAINVADKFNKKGIFDNENDSYEKIEQYIKENFENHEISQVGSVCIFSMSHPIK</sequence>
<keyword evidence="2" id="KW-0808">Transferase</keyword>
<reference evidence="2 4" key="1">
    <citation type="submission" date="2017-06" db="EMBL/GenBank/DDBJ databases">
        <title>Complete genome of Francisella adeliensis.</title>
        <authorList>
            <person name="Vallesi A."/>
            <person name="Sjodin A."/>
        </authorList>
    </citation>
    <scope>NUCLEOTIDE SEQUENCE [LARGE SCALE GENOMIC DNA]</scope>
    <source>
        <strain evidence="2 4">FDC440</strain>
    </source>
</reference>